<proteinExistence type="predicted"/>
<name>A0ACA8R6P6_METAZ</name>
<dbReference type="Proteomes" id="UP000825015">
    <property type="component" value="Chromosome"/>
</dbReference>
<keyword evidence="2" id="KW-1185">Reference proteome</keyword>
<organism evidence="1 2">
    <name type="scientific">Methanobrevibacter arboriphilus</name>
    <dbReference type="NCBI Taxonomy" id="39441"/>
    <lineage>
        <taxon>Archaea</taxon>
        <taxon>Methanobacteriati</taxon>
        <taxon>Methanobacteriota</taxon>
        <taxon>Methanomada group</taxon>
        <taxon>Methanobacteria</taxon>
        <taxon>Methanobacteriales</taxon>
        <taxon>Methanobacteriaceae</taxon>
        <taxon>Methanobrevibacter</taxon>
    </lineage>
</organism>
<protein>
    <submittedName>
        <fullName evidence="1">Uncharacterized protein</fullName>
    </submittedName>
</protein>
<accession>A0ACA8R6P6</accession>
<dbReference type="EMBL" id="AP019779">
    <property type="protein sequence ID" value="BBL62407.1"/>
    <property type="molecule type" value="Genomic_DNA"/>
</dbReference>
<sequence>MKVSVSNRKQIKSSILATMYYEGISNLDRLTRMVNILTLNPNIHLNPLELKTLLERYTYKDHQLFIRVGVDEYTIHPNVFYHMSLRDKEDFLKNVY</sequence>
<gene>
    <name evidence="1" type="ORF">MarbSA_14470</name>
</gene>
<reference evidence="1" key="1">
    <citation type="submission" date="2019-06" db="EMBL/GenBank/DDBJ databases">
        <title>Complete genome sequence of Methanobrevibacter arboriphilus strain SA.</title>
        <authorList>
            <person name="Asakawa S."/>
        </authorList>
    </citation>
    <scope>NUCLEOTIDE SEQUENCE</scope>
    <source>
        <strain evidence="1">SA</strain>
    </source>
</reference>
<evidence type="ECO:0000313" key="2">
    <source>
        <dbReference type="Proteomes" id="UP000825015"/>
    </source>
</evidence>
<evidence type="ECO:0000313" key="1">
    <source>
        <dbReference type="EMBL" id="BBL62407.1"/>
    </source>
</evidence>